<accession>A0A6A5X1E5</accession>
<feature type="transmembrane region" description="Helical" evidence="2">
    <location>
        <begin position="236"/>
        <end position="258"/>
    </location>
</feature>
<gene>
    <name evidence="4" type="ORF">P154DRAFT_615430</name>
</gene>
<organism evidence="4 5">
    <name type="scientific">Amniculicola lignicola CBS 123094</name>
    <dbReference type="NCBI Taxonomy" id="1392246"/>
    <lineage>
        <taxon>Eukaryota</taxon>
        <taxon>Fungi</taxon>
        <taxon>Dikarya</taxon>
        <taxon>Ascomycota</taxon>
        <taxon>Pezizomycotina</taxon>
        <taxon>Dothideomycetes</taxon>
        <taxon>Pleosporomycetidae</taxon>
        <taxon>Pleosporales</taxon>
        <taxon>Amniculicolaceae</taxon>
        <taxon>Amniculicola</taxon>
    </lineage>
</organism>
<feature type="region of interest" description="Disordered" evidence="1">
    <location>
        <begin position="50"/>
        <end position="139"/>
    </location>
</feature>
<evidence type="ECO:0000256" key="1">
    <source>
        <dbReference type="SAM" id="MobiDB-lite"/>
    </source>
</evidence>
<keyword evidence="3" id="KW-0732">Signal</keyword>
<feature type="compositionally biased region" description="Pro residues" evidence="1">
    <location>
        <begin position="121"/>
        <end position="133"/>
    </location>
</feature>
<keyword evidence="2" id="KW-0812">Transmembrane</keyword>
<dbReference type="EMBL" id="ML977559">
    <property type="protein sequence ID" value="KAF2006731.1"/>
    <property type="molecule type" value="Genomic_DNA"/>
</dbReference>
<sequence length="375" mass="39397">MVHACTMIRLCWIICSLLLSFVSGQTFGGTTFNRPFPLGPFRIPVGGGLPNNGPPGGGIIPIGFPTPPQREKRPFKSAQPDQKVPITAESPSAVPAPIATPTKNDEIAVVRPENPSSTSPLSPPPPPPPPPPSSSLVPFVQPASNIASSSTAIAQPALASSRPSIATSSNPPSITGLSTKLATTYSSTSTVTTSVTVIVTPSAVAGTTSPSASPTALLNIVSNTPSKSAMSPSARAGLGLGVTFGLISVASITGFYLYRRYMNKHQPSRTSARIPLWKPKRGWFNFRKDKSPPKDIEWEIASAEKVEIVRGASARTMNRSDSKREGGNGGIVGEGNSEGPYVEIMRVGLQIPERTRPPNSGLNMHPPSWPLSDRG</sequence>
<evidence type="ECO:0000313" key="4">
    <source>
        <dbReference type="EMBL" id="KAF2006731.1"/>
    </source>
</evidence>
<feature type="compositionally biased region" description="Gly residues" evidence="1">
    <location>
        <begin position="50"/>
        <end position="60"/>
    </location>
</feature>
<proteinExistence type="predicted"/>
<feature type="region of interest" description="Disordered" evidence="1">
    <location>
        <begin position="353"/>
        <end position="375"/>
    </location>
</feature>
<reference evidence="4" key="1">
    <citation type="journal article" date="2020" name="Stud. Mycol.">
        <title>101 Dothideomycetes genomes: a test case for predicting lifestyles and emergence of pathogens.</title>
        <authorList>
            <person name="Haridas S."/>
            <person name="Albert R."/>
            <person name="Binder M."/>
            <person name="Bloem J."/>
            <person name="Labutti K."/>
            <person name="Salamov A."/>
            <person name="Andreopoulos B."/>
            <person name="Baker S."/>
            <person name="Barry K."/>
            <person name="Bills G."/>
            <person name="Bluhm B."/>
            <person name="Cannon C."/>
            <person name="Castanera R."/>
            <person name="Culley D."/>
            <person name="Daum C."/>
            <person name="Ezra D."/>
            <person name="Gonzalez J."/>
            <person name="Henrissat B."/>
            <person name="Kuo A."/>
            <person name="Liang C."/>
            <person name="Lipzen A."/>
            <person name="Lutzoni F."/>
            <person name="Magnuson J."/>
            <person name="Mondo S."/>
            <person name="Nolan M."/>
            <person name="Ohm R."/>
            <person name="Pangilinan J."/>
            <person name="Park H.-J."/>
            <person name="Ramirez L."/>
            <person name="Alfaro M."/>
            <person name="Sun H."/>
            <person name="Tritt A."/>
            <person name="Yoshinaga Y."/>
            <person name="Zwiers L.-H."/>
            <person name="Turgeon B."/>
            <person name="Goodwin S."/>
            <person name="Spatafora J."/>
            <person name="Crous P."/>
            <person name="Grigoriev I."/>
        </authorList>
    </citation>
    <scope>NUCLEOTIDE SEQUENCE</scope>
    <source>
        <strain evidence="4">CBS 123094</strain>
    </source>
</reference>
<evidence type="ECO:0000313" key="5">
    <source>
        <dbReference type="Proteomes" id="UP000799779"/>
    </source>
</evidence>
<keyword evidence="5" id="KW-1185">Reference proteome</keyword>
<feature type="signal peptide" evidence="3">
    <location>
        <begin position="1"/>
        <end position="24"/>
    </location>
</feature>
<feature type="region of interest" description="Disordered" evidence="1">
    <location>
        <begin position="315"/>
        <end position="338"/>
    </location>
</feature>
<evidence type="ECO:0008006" key="6">
    <source>
        <dbReference type="Google" id="ProtNLM"/>
    </source>
</evidence>
<evidence type="ECO:0000256" key="3">
    <source>
        <dbReference type="SAM" id="SignalP"/>
    </source>
</evidence>
<evidence type="ECO:0000256" key="2">
    <source>
        <dbReference type="SAM" id="Phobius"/>
    </source>
</evidence>
<protein>
    <recommendedName>
        <fullName evidence="6">Mid2 domain-containing protein</fullName>
    </recommendedName>
</protein>
<keyword evidence="2" id="KW-1133">Transmembrane helix</keyword>
<dbReference type="Proteomes" id="UP000799779">
    <property type="component" value="Unassembled WGS sequence"/>
</dbReference>
<keyword evidence="2" id="KW-0472">Membrane</keyword>
<feature type="chain" id="PRO_5025563094" description="Mid2 domain-containing protein" evidence="3">
    <location>
        <begin position="25"/>
        <end position="375"/>
    </location>
</feature>
<dbReference type="OrthoDB" id="3801448at2759"/>
<dbReference type="AlphaFoldDB" id="A0A6A5X1E5"/>
<name>A0A6A5X1E5_9PLEO</name>